<dbReference type="EMBL" id="MHVJ01000013">
    <property type="protein sequence ID" value="OHA91282.1"/>
    <property type="molecule type" value="Genomic_DNA"/>
</dbReference>
<dbReference type="Proteomes" id="UP000178612">
    <property type="component" value="Unassembled WGS sequence"/>
</dbReference>
<dbReference type="Pfam" id="PF13472">
    <property type="entry name" value="Lipase_GDSL_2"/>
    <property type="match status" value="1"/>
</dbReference>
<comment type="caution">
    <text evidence="2">The sequence shown here is derived from an EMBL/GenBank/DDBJ whole genome shotgun (WGS) entry which is preliminary data.</text>
</comment>
<dbReference type="InterPro" id="IPR051532">
    <property type="entry name" value="Ester_Hydrolysis_Enzymes"/>
</dbReference>
<evidence type="ECO:0000313" key="3">
    <source>
        <dbReference type="Proteomes" id="UP000178612"/>
    </source>
</evidence>
<dbReference type="InterPro" id="IPR013830">
    <property type="entry name" value="SGNH_hydro"/>
</dbReference>
<reference evidence="2 3" key="1">
    <citation type="journal article" date="2016" name="Nat. Commun.">
        <title>Thousands of microbial genomes shed light on interconnected biogeochemical processes in an aquifer system.</title>
        <authorList>
            <person name="Anantharaman K."/>
            <person name="Brown C.T."/>
            <person name="Hug L.A."/>
            <person name="Sharon I."/>
            <person name="Castelle C.J."/>
            <person name="Probst A.J."/>
            <person name="Thomas B.C."/>
            <person name="Singh A."/>
            <person name="Wilkins M.J."/>
            <person name="Karaoz U."/>
            <person name="Brodie E.L."/>
            <person name="Williams K.H."/>
            <person name="Hubbard S.S."/>
            <person name="Banfield J.F."/>
        </authorList>
    </citation>
    <scope>NUCLEOTIDE SEQUENCE [LARGE SCALE GENOMIC DNA]</scope>
</reference>
<gene>
    <name evidence="2" type="ORF">A2758_02345</name>
</gene>
<feature type="domain" description="SGNH hydrolase-type esterase" evidence="1">
    <location>
        <begin position="37"/>
        <end position="132"/>
    </location>
</feature>
<dbReference type="InterPro" id="IPR008265">
    <property type="entry name" value="Lipase_GDSL_AS"/>
</dbReference>
<dbReference type="GO" id="GO:0004622">
    <property type="term" value="F:phosphatidylcholine lysophospholipase activity"/>
    <property type="evidence" value="ECO:0007669"/>
    <property type="project" value="TreeGrafter"/>
</dbReference>
<dbReference type="InterPro" id="IPR036514">
    <property type="entry name" value="SGNH_hydro_sf"/>
</dbReference>
<dbReference type="GO" id="GO:0006629">
    <property type="term" value="P:lipid metabolic process"/>
    <property type="evidence" value="ECO:0007669"/>
    <property type="project" value="InterPro"/>
</dbReference>
<dbReference type="Gene3D" id="3.40.50.1110">
    <property type="entry name" value="SGNH hydrolase"/>
    <property type="match status" value="1"/>
</dbReference>
<evidence type="ECO:0000259" key="1">
    <source>
        <dbReference type="Pfam" id="PF13472"/>
    </source>
</evidence>
<dbReference type="PANTHER" id="PTHR30383">
    <property type="entry name" value="THIOESTERASE 1/PROTEASE 1/LYSOPHOSPHOLIPASE L1"/>
    <property type="match status" value="1"/>
</dbReference>
<accession>A0A1G2T2C2</accession>
<dbReference type="AlphaFoldDB" id="A0A1G2T2C2"/>
<sequence length="192" mass="20692">MKKISLIIIGAAVVAGFFFLRPTEIINYPSAGTDVIAFGDSLTAGVGSSRGEGFVKMITDDIDLPIINLGVSGDTTEAALNRVMQLDNYDPKIVILLLGGNDYLAGVPKEKTLENLAKIIDEIHKRGAVVLLLGLDEAYEDLAEEKKSAYVPDILGGIFGKEALMSDGLHPNDRGYKMMAERVKPALKELID</sequence>
<dbReference type="SUPFAM" id="SSF52266">
    <property type="entry name" value="SGNH hydrolase"/>
    <property type="match status" value="1"/>
</dbReference>
<name>A0A1G2T2C2_9BACT</name>
<dbReference type="PANTHER" id="PTHR30383:SF5">
    <property type="entry name" value="SGNH HYDROLASE-TYPE ESTERASE DOMAIN-CONTAINING PROTEIN"/>
    <property type="match status" value="1"/>
</dbReference>
<dbReference type="PROSITE" id="PS01098">
    <property type="entry name" value="LIPASE_GDSL_SER"/>
    <property type="match status" value="1"/>
</dbReference>
<organism evidence="2 3">
    <name type="scientific">Candidatus Zambryskibacteria bacterium RIFCSPHIGHO2_01_FULL_49_18</name>
    <dbReference type="NCBI Taxonomy" id="1802740"/>
    <lineage>
        <taxon>Bacteria</taxon>
        <taxon>Candidatus Zambryskiibacteriota</taxon>
    </lineage>
</organism>
<evidence type="ECO:0000313" key="2">
    <source>
        <dbReference type="EMBL" id="OHA91282.1"/>
    </source>
</evidence>
<protein>
    <recommendedName>
        <fullName evidence="1">SGNH hydrolase-type esterase domain-containing protein</fullName>
    </recommendedName>
</protein>
<proteinExistence type="predicted"/>